<proteinExistence type="inferred from homology"/>
<dbReference type="OrthoDB" id="9762378at2"/>
<feature type="domain" description="Methylmalonyl-CoA mutase alpha/beta chain catalytic" evidence="7">
    <location>
        <begin position="45"/>
        <end position="530"/>
    </location>
</feature>
<dbReference type="Proteomes" id="UP000253314">
    <property type="component" value="Unassembled WGS sequence"/>
</dbReference>
<dbReference type="EMBL" id="QOCW01000002">
    <property type="protein sequence ID" value="RBW70877.1"/>
    <property type="molecule type" value="Genomic_DNA"/>
</dbReference>
<comment type="cofactor">
    <cofactor evidence="1">
        <name>adenosylcob(III)alamin</name>
        <dbReference type="ChEBI" id="CHEBI:18408"/>
    </cofactor>
</comment>
<dbReference type="NCBIfam" id="TIGR00641">
    <property type="entry name" value="acid_CoA_mut_N"/>
    <property type="match status" value="1"/>
</dbReference>
<comment type="caution">
    <text evidence="8">The sequence shown here is derived from an EMBL/GenBank/DDBJ whole genome shotgun (WGS) entry which is preliminary data.</text>
</comment>
<evidence type="ECO:0000313" key="9">
    <source>
        <dbReference type="Proteomes" id="UP000253314"/>
    </source>
</evidence>
<keyword evidence="4" id="KW-0846">Cobalamin</keyword>
<sequence length="697" mass="78591">MKSNEKFAVLFKELARFSIPTYKEWRSVTEKILKSSSFNSLFTSTYEDIILQPIYEKADDFHSSYPSDFPYRRGTNAVKKSNKAWEISQELLGAVPTKVNKKLLHALKHGQTAVHLVLDDASKRGFDPDEVPPEWVGRKGVSIATIDDMKEIFQGVDLSKTPLFIHTGALSLPLFVLLQSYLKNHSLSSAALQGTIGMNPLGMLSVDGILQSPLNVYYDSMANIITWSKQNSPSLRTVLVEGHPFHNGGASAVEELAFSIACGVEYLRALLERNVSIEDAASSFSFSFSIGSNFFMEIAKFRAARVLWASIVEAFGGSNNHSKIWIHARTSEWNKTIYDPYVNMIRSTVEAFAAAASDIDSLHISSFNEPIQSSTSFAERIARNTHFILQEEANFNKIIDPGGGSFYIESLTDSLAEAAWVLFQKVEEKGGLYKALQQGFPQEKINKTAKKREQNIHYQKDVFVGTNKYVNIQEKKWGKNEENRSVYEERIKSFKKQRKNRSEKKIDIQIDLLIDQAKQGLTLGMIRHAVYKETPSISIRPILKQRAAASFEKLRFASERYSLKNNKKPTVFLVNIGELSSFRKHVDFASDLLKVGGFKVLRSNEFQTVKEAVKAIISLSPNAVVLCSKEERHPTLVPALMKELNKVKCHASVLLAGQPSNQQRREYEQLGVFAFLNENCNSYDVLLKLQKERGMHS</sequence>
<evidence type="ECO:0000256" key="4">
    <source>
        <dbReference type="ARBA" id="ARBA00022628"/>
    </source>
</evidence>
<dbReference type="InterPro" id="IPR006098">
    <property type="entry name" value="MMCoA_mutase_a_cat"/>
</dbReference>
<dbReference type="Pfam" id="PF01642">
    <property type="entry name" value="MM_CoA_mutase"/>
    <property type="match status" value="1"/>
</dbReference>
<evidence type="ECO:0000256" key="2">
    <source>
        <dbReference type="ARBA" id="ARBA00008465"/>
    </source>
</evidence>
<evidence type="ECO:0000259" key="7">
    <source>
        <dbReference type="Pfam" id="PF01642"/>
    </source>
</evidence>
<accession>A0A366XYA6</accession>
<dbReference type="GO" id="GO:0004494">
    <property type="term" value="F:methylmalonyl-CoA mutase activity"/>
    <property type="evidence" value="ECO:0007669"/>
    <property type="project" value="UniProtKB-EC"/>
</dbReference>
<dbReference type="Gene3D" id="3.40.50.280">
    <property type="entry name" value="Cobalamin-binding domain"/>
    <property type="match status" value="1"/>
</dbReference>
<dbReference type="EC" id="5.4.99.2" evidence="3"/>
<evidence type="ECO:0000313" key="8">
    <source>
        <dbReference type="EMBL" id="RBW70877.1"/>
    </source>
</evidence>
<organism evidence="8 9">
    <name type="scientific">Bacillus taeanensis</name>
    <dbReference type="NCBI Taxonomy" id="273032"/>
    <lineage>
        <taxon>Bacteria</taxon>
        <taxon>Bacillati</taxon>
        <taxon>Bacillota</taxon>
        <taxon>Bacilli</taxon>
        <taxon>Bacillales</taxon>
        <taxon>Bacillaceae</taxon>
        <taxon>Bacillus</taxon>
    </lineage>
</organism>
<comment type="similarity">
    <text evidence="2">Belongs to the methylmalonyl-CoA mutase family.</text>
</comment>
<dbReference type="InterPro" id="IPR036724">
    <property type="entry name" value="Cobalamin-bd_sf"/>
</dbReference>
<dbReference type="InterPro" id="IPR058549">
    <property type="entry name" value="MeMalonylCoA_mutase_a/b_site"/>
</dbReference>
<dbReference type="RefSeq" id="WP_113804355.1">
    <property type="nucleotide sequence ID" value="NZ_QOCW01000002.1"/>
</dbReference>
<evidence type="ECO:0000256" key="3">
    <source>
        <dbReference type="ARBA" id="ARBA00012398"/>
    </source>
</evidence>
<dbReference type="PANTHER" id="PTHR48101">
    <property type="entry name" value="METHYLMALONYL-COA MUTASE, MITOCHONDRIAL-RELATED"/>
    <property type="match status" value="1"/>
</dbReference>
<protein>
    <recommendedName>
        <fullName evidence="3">methylmalonyl-CoA mutase</fullName>
        <ecNumber evidence="3">5.4.99.2</ecNumber>
    </recommendedName>
</protein>
<dbReference type="SUPFAM" id="SSF52242">
    <property type="entry name" value="Cobalamin (vitamin B12)-binding domain"/>
    <property type="match status" value="1"/>
</dbReference>
<evidence type="ECO:0000256" key="1">
    <source>
        <dbReference type="ARBA" id="ARBA00001922"/>
    </source>
</evidence>
<dbReference type="PROSITE" id="PS00544">
    <property type="entry name" value="METMALONYL_COA_MUTASE"/>
    <property type="match status" value="1"/>
</dbReference>
<dbReference type="InterPro" id="IPR006099">
    <property type="entry name" value="MeMalonylCoA_mutase_a/b_cat"/>
</dbReference>
<gene>
    <name evidence="8" type="ORF">DS031_02420</name>
</gene>
<reference evidence="8 9" key="1">
    <citation type="submission" date="2018-07" db="EMBL/GenBank/DDBJ databases">
        <title>Lottiidibacillus patelloidae gen. nov., sp. nov., isolated from the intestinal tract of a marine limpet and the reclassification of B. taeanensis BH030017T, B. algicola KMM 3737T and B. hwajinpoensis SW-72T as genus Lottiidibacillus.</title>
        <authorList>
            <person name="Liu R."/>
            <person name="Huang Z."/>
        </authorList>
    </citation>
    <scope>NUCLEOTIDE SEQUENCE [LARGE SCALE GENOMIC DNA]</scope>
    <source>
        <strain evidence="8 9">BH030017</strain>
    </source>
</reference>
<dbReference type="GO" id="GO:0046872">
    <property type="term" value="F:metal ion binding"/>
    <property type="evidence" value="ECO:0007669"/>
    <property type="project" value="InterPro"/>
</dbReference>
<dbReference type="PANTHER" id="PTHR48101:SF4">
    <property type="entry name" value="METHYLMALONYL-COA MUTASE, MITOCHONDRIAL"/>
    <property type="match status" value="1"/>
</dbReference>
<dbReference type="SUPFAM" id="SSF51703">
    <property type="entry name" value="Cobalamin (vitamin B12)-dependent enzymes"/>
    <property type="match status" value="1"/>
</dbReference>
<dbReference type="AlphaFoldDB" id="A0A366XYA6"/>
<keyword evidence="6" id="KW-0170">Cobalt</keyword>
<dbReference type="GO" id="GO:0005737">
    <property type="term" value="C:cytoplasm"/>
    <property type="evidence" value="ECO:0007669"/>
    <property type="project" value="TreeGrafter"/>
</dbReference>
<keyword evidence="9" id="KW-1185">Reference proteome</keyword>
<dbReference type="GO" id="GO:0019678">
    <property type="term" value="P:propionate metabolic process, methylmalonyl pathway"/>
    <property type="evidence" value="ECO:0007669"/>
    <property type="project" value="TreeGrafter"/>
</dbReference>
<dbReference type="InterPro" id="IPR016176">
    <property type="entry name" value="Cbl-dep_enz_cat"/>
</dbReference>
<dbReference type="CDD" id="cd03677">
    <property type="entry name" value="MM_CoA_mutase_beta"/>
    <property type="match status" value="1"/>
</dbReference>
<dbReference type="GO" id="GO:0031419">
    <property type="term" value="F:cobalamin binding"/>
    <property type="evidence" value="ECO:0007669"/>
    <property type="project" value="UniProtKB-KW"/>
</dbReference>
<evidence type="ECO:0000256" key="5">
    <source>
        <dbReference type="ARBA" id="ARBA00023235"/>
    </source>
</evidence>
<name>A0A366XYA6_9BACI</name>
<keyword evidence="5" id="KW-0413">Isomerase</keyword>
<dbReference type="Gene3D" id="3.20.20.240">
    <property type="entry name" value="Methylmalonyl-CoA mutase"/>
    <property type="match status" value="1"/>
</dbReference>
<evidence type="ECO:0000256" key="6">
    <source>
        <dbReference type="ARBA" id="ARBA00023285"/>
    </source>
</evidence>